<dbReference type="AlphaFoldDB" id="A0A6J1GLV0"/>
<dbReference type="Pfam" id="PF00891">
    <property type="entry name" value="Methyltransf_2"/>
    <property type="match status" value="1"/>
</dbReference>
<evidence type="ECO:0000259" key="7">
    <source>
        <dbReference type="Pfam" id="PF08100"/>
    </source>
</evidence>
<dbReference type="SUPFAM" id="SSF46785">
    <property type="entry name" value="Winged helix' DNA-binding domain"/>
    <property type="match status" value="1"/>
</dbReference>
<dbReference type="InterPro" id="IPR036388">
    <property type="entry name" value="WH-like_DNA-bd_sf"/>
</dbReference>
<dbReference type="GO" id="GO:0008171">
    <property type="term" value="F:O-methyltransferase activity"/>
    <property type="evidence" value="ECO:0007669"/>
    <property type="project" value="InterPro"/>
</dbReference>
<evidence type="ECO:0000256" key="1">
    <source>
        <dbReference type="ARBA" id="ARBA00022603"/>
    </source>
</evidence>
<proteinExistence type="inferred from homology"/>
<keyword evidence="3" id="KW-0949">S-adenosyl-L-methionine</keyword>
<comment type="similarity">
    <text evidence="4">Belongs to the class I-like SAM-binding methyltransferase superfamily. Cation-independent O-methyltransferase family.</text>
</comment>
<dbReference type="Gene3D" id="3.40.50.150">
    <property type="entry name" value="Vaccinia Virus protein VP39"/>
    <property type="match status" value="1"/>
</dbReference>
<dbReference type="InterPro" id="IPR016461">
    <property type="entry name" value="COMT-like"/>
</dbReference>
<evidence type="ECO:0000256" key="4">
    <source>
        <dbReference type="ARBA" id="ARBA00038277"/>
    </source>
</evidence>
<organism evidence="8 9">
    <name type="scientific">Cucurbita moschata</name>
    <name type="common">Winter crookneck squash</name>
    <name type="synonym">Cucurbita pepo var. moschata</name>
    <dbReference type="NCBI Taxonomy" id="3662"/>
    <lineage>
        <taxon>Eukaryota</taxon>
        <taxon>Viridiplantae</taxon>
        <taxon>Streptophyta</taxon>
        <taxon>Embryophyta</taxon>
        <taxon>Tracheophyta</taxon>
        <taxon>Spermatophyta</taxon>
        <taxon>Magnoliopsida</taxon>
        <taxon>eudicotyledons</taxon>
        <taxon>Gunneridae</taxon>
        <taxon>Pentapetalae</taxon>
        <taxon>rosids</taxon>
        <taxon>fabids</taxon>
        <taxon>Cucurbitales</taxon>
        <taxon>Cucurbitaceae</taxon>
        <taxon>Cucurbiteae</taxon>
        <taxon>Cucurbita</taxon>
    </lineage>
</organism>
<dbReference type="FunFam" id="3.40.50.150:FF:000294">
    <property type="entry name" value="O-methyltransferase family protein"/>
    <property type="match status" value="1"/>
</dbReference>
<evidence type="ECO:0000256" key="5">
    <source>
        <dbReference type="PIRSR" id="PIRSR005739-1"/>
    </source>
</evidence>
<dbReference type="RefSeq" id="XP_022952489.1">
    <property type="nucleotide sequence ID" value="XM_023096721.1"/>
</dbReference>
<keyword evidence="2" id="KW-0808">Transferase</keyword>
<name>A0A6J1GLV0_CUCMO</name>
<dbReference type="Pfam" id="PF08100">
    <property type="entry name" value="Dimerisation"/>
    <property type="match status" value="1"/>
</dbReference>
<dbReference type="PROSITE" id="PS51683">
    <property type="entry name" value="SAM_OMT_II"/>
    <property type="match status" value="1"/>
</dbReference>
<reference evidence="9" key="1">
    <citation type="submission" date="2025-08" db="UniProtKB">
        <authorList>
            <consortium name="RefSeq"/>
        </authorList>
    </citation>
    <scope>IDENTIFICATION</scope>
    <source>
        <tissue evidence="9">Young leaves</tissue>
    </source>
</reference>
<evidence type="ECO:0000256" key="2">
    <source>
        <dbReference type="ARBA" id="ARBA00022679"/>
    </source>
</evidence>
<dbReference type="Proteomes" id="UP000504609">
    <property type="component" value="Unplaced"/>
</dbReference>
<sequence>MDNIGSKDSKLKIEEEENNDIKVQVWKYIFGFVEMAVIKCAIELKIGDTIEAHGGLMTLTDLSSSLNCSPLLLHRILRFLIHRGIFKEEPTKSYAQTPMSRLLTSSGAHSLAPMHVLESSHVMLAPWHNLSAYLKANDGGSQPFEMAHGKDLWRYCAANSSHNKVMNEGMASFARVVIVPAVLERCGGVFEGVGSLVDVGGGNGSCLSVLVKAFPWIRGINFDLPHVVSVSQEYEGVRHVGGNMFDFVPKADAAFIMNALHDWDDEDCIKILKNCKEAIPEKTGKVIIVEVVIDEKDESMVSDIRLMLDMIMMAHTIKGKERTREEWAYVLQQAGFSRHTITPTSTIQSIIQGFV</sequence>
<keyword evidence="1" id="KW-0489">Methyltransferase</keyword>
<keyword evidence="8" id="KW-1185">Reference proteome</keyword>
<gene>
    <name evidence="9" type="primary">LOC111455162</name>
</gene>
<feature type="domain" description="O-methyltransferase dimerisation" evidence="7">
    <location>
        <begin position="26"/>
        <end position="106"/>
    </location>
</feature>
<dbReference type="InterPro" id="IPR029063">
    <property type="entry name" value="SAM-dependent_MTases_sf"/>
</dbReference>
<evidence type="ECO:0000313" key="9">
    <source>
        <dbReference type="RefSeq" id="XP_022952489.1"/>
    </source>
</evidence>
<dbReference type="PIRSF" id="PIRSF005739">
    <property type="entry name" value="O-mtase"/>
    <property type="match status" value="1"/>
</dbReference>
<dbReference type="InterPro" id="IPR001077">
    <property type="entry name" value="COMT_C"/>
</dbReference>
<evidence type="ECO:0000313" key="8">
    <source>
        <dbReference type="Proteomes" id="UP000504609"/>
    </source>
</evidence>
<evidence type="ECO:0000256" key="3">
    <source>
        <dbReference type="ARBA" id="ARBA00022691"/>
    </source>
</evidence>
<protein>
    <submittedName>
        <fullName evidence="9">Xanthohumol 4'-O-methyltransferase-like</fullName>
    </submittedName>
</protein>
<dbReference type="InterPro" id="IPR036390">
    <property type="entry name" value="WH_DNA-bd_sf"/>
</dbReference>
<dbReference type="GO" id="GO:0046983">
    <property type="term" value="F:protein dimerization activity"/>
    <property type="evidence" value="ECO:0007669"/>
    <property type="project" value="InterPro"/>
</dbReference>
<feature type="active site" description="Proton acceptor" evidence="5">
    <location>
        <position position="261"/>
    </location>
</feature>
<dbReference type="SUPFAM" id="SSF53335">
    <property type="entry name" value="S-adenosyl-L-methionine-dependent methyltransferases"/>
    <property type="match status" value="1"/>
</dbReference>
<dbReference type="KEGG" id="cmos:111455162"/>
<dbReference type="GO" id="GO:0032259">
    <property type="term" value="P:methylation"/>
    <property type="evidence" value="ECO:0007669"/>
    <property type="project" value="UniProtKB-KW"/>
</dbReference>
<dbReference type="GeneID" id="111455162"/>
<feature type="domain" description="O-methyltransferase C-terminal" evidence="6">
    <location>
        <begin position="127"/>
        <end position="337"/>
    </location>
</feature>
<dbReference type="Gene3D" id="1.10.10.10">
    <property type="entry name" value="Winged helix-like DNA-binding domain superfamily/Winged helix DNA-binding domain"/>
    <property type="match status" value="1"/>
</dbReference>
<dbReference type="InterPro" id="IPR012967">
    <property type="entry name" value="COMT_dimerisation"/>
</dbReference>
<evidence type="ECO:0000259" key="6">
    <source>
        <dbReference type="Pfam" id="PF00891"/>
    </source>
</evidence>
<dbReference type="PANTHER" id="PTHR11746">
    <property type="entry name" value="O-METHYLTRANSFERASE"/>
    <property type="match status" value="1"/>
</dbReference>
<accession>A0A6J1GLV0</accession>